<reference evidence="5 6" key="1">
    <citation type="submission" date="2019-09" db="EMBL/GenBank/DDBJ databases">
        <title>Whole genome sequences of isolates from the Mars Exploration Rovers.</title>
        <authorList>
            <person name="Seuylemezian A."/>
            <person name="Vaishampayan P."/>
        </authorList>
    </citation>
    <scope>NUCLEOTIDE SEQUENCE [LARGE SCALE GENOMIC DNA]</scope>
    <source>
        <strain evidence="5 6">MER_TA_151</strain>
    </source>
</reference>
<dbReference type="InterPro" id="IPR029000">
    <property type="entry name" value="Cyclophilin-like_dom_sf"/>
</dbReference>
<keyword evidence="6" id="KW-1185">Reference proteome</keyword>
<keyword evidence="3" id="KW-0067">ATP-binding</keyword>
<keyword evidence="5" id="KW-0808">Transferase</keyword>
<evidence type="ECO:0000256" key="3">
    <source>
        <dbReference type="ARBA" id="ARBA00022840"/>
    </source>
</evidence>
<dbReference type="PANTHER" id="PTHR43309:SF5">
    <property type="entry name" value="5-OXOPROLINASE SUBUNIT C"/>
    <property type="match status" value="1"/>
</dbReference>
<dbReference type="AlphaFoldDB" id="A0A5J5HZ18"/>
<feature type="domain" description="Carboxyltransferase" evidence="4">
    <location>
        <begin position="23"/>
        <end position="320"/>
    </location>
</feature>
<dbReference type="RefSeq" id="WP_150438624.1">
    <property type="nucleotide sequence ID" value="NZ_VYKL01000010.1"/>
</dbReference>
<protein>
    <submittedName>
        <fullName evidence="5">Biotin-dependent carboxyltransferase family protein</fullName>
    </submittedName>
</protein>
<keyword evidence="1" id="KW-0547">Nucleotide-binding</keyword>
<evidence type="ECO:0000259" key="4">
    <source>
        <dbReference type="SMART" id="SM00797"/>
    </source>
</evidence>
<evidence type="ECO:0000313" key="5">
    <source>
        <dbReference type="EMBL" id="KAA9028371.1"/>
    </source>
</evidence>
<accession>A0A5J5HZ18</accession>
<dbReference type="NCBIfam" id="TIGR00724">
    <property type="entry name" value="urea_amlyse_rel"/>
    <property type="match status" value="1"/>
</dbReference>
<dbReference type="SMART" id="SM00797">
    <property type="entry name" value="AHS2"/>
    <property type="match status" value="1"/>
</dbReference>
<dbReference type="Gene3D" id="2.40.100.10">
    <property type="entry name" value="Cyclophilin-like"/>
    <property type="match status" value="1"/>
</dbReference>
<evidence type="ECO:0000256" key="2">
    <source>
        <dbReference type="ARBA" id="ARBA00022801"/>
    </source>
</evidence>
<proteinExistence type="predicted"/>
<dbReference type="InterPro" id="IPR052708">
    <property type="entry name" value="PxpC"/>
</dbReference>
<keyword evidence="2" id="KW-0378">Hydrolase</keyword>
<dbReference type="EMBL" id="VYKL01000010">
    <property type="protein sequence ID" value="KAA9028371.1"/>
    <property type="molecule type" value="Genomic_DNA"/>
</dbReference>
<organism evidence="5 6">
    <name type="scientific">Niallia endozanthoxylica</name>
    <dbReference type="NCBI Taxonomy" id="2036016"/>
    <lineage>
        <taxon>Bacteria</taxon>
        <taxon>Bacillati</taxon>
        <taxon>Bacillota</taxon>
        <taxon>Bacilli</taxon>
        <taxon>Bacillales</taxon>
        <taxon>Bacillaceae</taxon>
        <taxon>Niallia</taxon>
    </lineage>
</organism>
<dbReference type="GO" id="GO:0016787">
    <property type="term" value="F:hydrolase activity"/>
    <property type="evidence" value="ECO:0007669"/>
    <property type="project" value="UniProtKB-KW"/>
</dbReference>
<dbReference type="SUPFAM" id="SSF50891">
    <property type="entry name" value="Cyclophilin-like"/>
    <property type="match status" value="1"/>
</dbReference>
<dbReference type="Pfam" id="PF02626">
    <property type="entry name" value="CT_A_B"/>
    <property type="match status" value="1"/>
</dbReference>
<dbReference type="OrthoDB" id="9782422at2"/>
<evidence type="ECO:0000313" key="6">
    <source>
        <dbReference type="Proteomes" id="UP000326671"/>
    </source>
</evidence>
<sequence>MITITKPGLLSTIQDLGRFGYQKYGVITSGAMDSLSHRLANILVGNEENKPTIEMTLLGPTMQFQQDSLIAICGGDMNPAIQNRPVRMWRPVLVRKGAQLTFGQAKSGCRAYLAVAGGFSIPTIMNSTSTYIRANVGGFHGRALKTGDQLSFAEKTAQSSLLMKKLHTKGDHQPFIEMEWSVSSNLFPTFEKNPVIRVIDGRHTHLFTKESQECFWTKPFQITPQSDRMGYRLSGEPLHLEEPTEILSEAVTFGTIQVPADGKPIVLMADRQTTGGYPKIGEIASVDLPCLAQAKPSDTIYFSPISLEKAQLLLIEKEKKIKQLKHGINYLGGNQNVHS</sequence>
<comment type="caution">
    <text evidence="5">The sequence shown here is derived from an EMBL/GenBank/DDBJ whole genome shotgun (WGS) entry which is preliminary data.</text>
</comment>
<name>A0A5J5HZ18_9BACI</name>
<dbReference type="GO" id="GO:0016740">
    <property type="term" value="F:transferase activity"/>
    <property type="evidence" value="ECO:0007669"/>
    <property type="project" value="UniProtKB-KW"/>
</dbReference>
<evidence type="ECO:0000256" key="1">
    <source>
        <dbReference type="ARBA" id="ARBA00022741"/>
    </source>
</evidence>
<dbReference type="PANTHER" id="PTHR43309">
    <property type="entry name" value="5-OXOPROLINASE SUBUNIT C"/>
    <property type="match status" value="1"/>
</dbReference>
<dbReference type="GO" id="GO:0005524">
    <property type="term" value="F:ATP binding"/>
    <property type="evidence" value="ECO:0007669"/>
    <property type="project" value="UniProtKB-KW"/>
</dbReference>
<gene>
    <name evidence="5" type="ORF">F4V44_03595</name>
</gene>
<dbReference type="InterPro" id="IPR003778">
    <property type="entry name" value="CT_A_B"/>
</dbReference>
<dbReference type="Proteomes" id="UP000326671">
    <property type="component" value="Unassembled WGS sequence"/>
</dbReference>